<protein>
    <submittedName>
        <fullName evidence="2">Uncharacterized protein</fullName>
    </submittedName>
</protein>
<keyword evidence="1" id="KW-1133">Transmembrane helix</keyword>
<keyword evidence="1" id="KW-0812">Transmembrane</keyword>
<dbReference type="KEGG" id="proe:H9L23_01735"/>
<gene>
    <name evidence="2" type="ORF">H9L23_01735</name>
</gene>
<evidence type="ECO:0000256" key="1">
    <source>
        <dbReference type="SAM" id="Phobius"/>
    </source>
</evidence>
<evidence type="ECO:0000313" key="3">
    <source>
        <dbReference type="Proteomes" id="UP000515806"/>
    </source>
</evidence>
<name>A0A7G9QNN9_9SPHI</name>
<keyword evidence="1" id="KW-0472">Membrane</keyword>
<reference evidence="2 3" key="1">
    <citation type="submission" date="2020-08" db="EMBL/GenBank/DDBJ databases">
        <title>Genome sequence of Pedobacter roseus KACC 11594T.</title>
        <authorList>
            <person name="Hyun D.-W."/>
            <person name="Bae J.-W."/>
        </authorList>
    </citation>
    <scope>NUCLEOTIDE SEQUENCE [LARGE SCALE GENOMIC DNA]</scope>
    <source>
        <strain evidence="2 3">KACC 11594</strain>
    </source>
</reference>
<keyword evidence="3" id="KW-1185">Reference proteome</keyword>
<feature type="transmembrane region" description="Helical" evidence="1">
    <location>
        <begin position="40"/>
        <end position="63"/>
    </location>
</feature>
<feature type="transmembrane region" description="Helical" evidence="1">
    <location>
        <begin position="202"/>
        <end position="221"/>
    </location>
</feature>
<sequence length="326" mass="38144">MSKGLSIFWSIYMFFFAFPFPMFLYYIIKSENMPNLMDSNPWYSLALLVISILLWIVLLIGYYRKWVVRNFLIKRNIEKLKTTGEPREAKILKSAKTSKPGAAYDSYELTLQFKNLVGSTITVKTLANDAKPYERRYEVGKTVGILLDKEVKDAPYFIFATTEVSMRKMIILLTNLAWLSFVAIVVAYYVYSYETESEGMGWRFMCIGHPLLTCAFTLLCYRGFGTFILKKFNGKPNKFFLIKFRGTQTNARLLKASQNGTYINEQPMINFELEFTDQFYQKHRVNIKRIVNLLDLDLTKQEYVSIFYLKEDPQHAAFEKDLNQVE</sequence>
<feature type="transmembrane region" description="Helical" evidence="1">
    <location>
        <begin position="170"/>
        <end position="190"/>
    </location>
</feature>
<organism evidence="2 3">
    <name type="scientific">Pedobacter roseus</name>
    <dbReference type="NCBI Taxonomy" id="336820"/>
    <lineage>
        <taxon>Bacteria</taxon>
        <taxon>Pseudomonadati</taxon>
        <taxon>Bacteroidota</taxon>
        <taxon>Sphingobacteriia</taxon>
        <taxon>Sphingobacteriales</taxon>
        <taxon>Sphingobacteriaceae</taxon>
        <taxon>Pedobacter</taxon>
    </lineage>
</organism>
<dbReference type="Proteomes" id="UP000515806">
    <property type="component" value="Chromosome"/>
</dbReference>
<accession>A0A7G9QNN9</accession>
<feature type="transmembrane region" description="Helical" evidence="1">
    <location>
        <begin position="7"/>
        <end position="28"/>
    </location>
</feature>
<evidence type="ECO:0000313" key="2">
    <source>
        <dbReference type="EMBL" id="QNN44964.1"/>
    </source>
</evidence>
<proteinExistence type="predicted"/>
<dbReference type="EMBL" id="CP060723">
    <property type="protein sequence ID" value="QNN44964.1"/>
    <property type="molecule type" value="Genomic_DNA"/>
</dbReference>
<dbReference type="AlphaFoldDB" id="A0A7G9QNN9"/>